<comment type="subunit">
    <text evidence="8">Component of the translation initiation factor 2B (eIF2B) complex which is a heterodecamer of two sets of five different subunits: alpha, beta, gamma, delta and epsilon. Subunits alpha, beta and delta comprise a regulatory subcomplex and subunits epsilon and gamma comprise a catalytic subcomplex. Within the complex, the hexameric regulatory complex resides at the center, with the two heterodimeric catalytic subcomplexes bound on opposite sides.</text>
</comment>
<evidence type="ECO:0000256" key="4">
    <source>
        <dbReference type="ARBA" id="ARBA00022540"/>
    </source>
</evidence>
<dbReference type="Proteomes" id="UP000308768">
    <property type="component" value="Unassembled WGS sequence"/>
</dbReference>
<comment type="subcellular location">
    <subcellularLocation>
        <location evidence="1">Cytoplasm</location>
        <location evidence="1">Cytosol</location>
    </subcellularLocation>
</comment>
<dbReference type="EMBL" id="NAJN01000751">
    <property type="protein sequence ID" value="TKA69184.1"/>
    <property type="molecule type" value="Genomic_DNA"/>
</dbReference>
<sequence length="574" mass="61273">MAPRVPATALPLARGDQKLICSRSEQDSPRRPSTPYVEGTTTPPPIPGRPPAHRMFTTGATPTKDGQAFDIVATYHRLLREDPDMTMPVAAIEALVLSLAASRASTISETLDLLSTSTATLKRAIPNPISLSAGTDLFQRYLITTLQRPGQLGPGGDFDAVRQHLLSNGRLFVERAKASREKIAAFGRSFVRDGATVLTNGGSRVVGALLKSAAESSGGSGSIRFRVIYVLSDTSREGERGENGEGTAIVAALRAKGVPVATIPESAVAYSLGMVDMVIVGAEGVVENGGIISRLGTYQMGMLAKSARKPFYVVAESHKFVRLYPLSQYDLPIEQRVVDFKIGGEHGGNGGSKGKADVDDEGVDVAADDSDSTELDDETRRRAGNASPGNGAKDAVDFTPPDLISGIITESGVLTPSAVSEELIKICSHATYMLRQIAHLSTHALATSRATRRATDAALLHGALATLRALRIRLAFLCEDGWLAFARGGTLRGRWAAHAWTAAECPDLIGWQERANAERAEVERASEAWFEGEEEVEVEVEGERDEWGPGGFESWIEGVMGVDGVGNTETPWQV</sequence>
<dbReference type="Gene3D" id="1.20.120.1070">
    <property type="entry name" value="Translation initiation factor eIF-2B, N-terminal domain"/>
    <property type="match status" value="1"/>
</dbReference>
<evidence type="ECO:0000256" key="1">
    <source>
        <dbReference type="ARBA" id="ARBA00004514"/>
    </source>
</evidence>
<evidence type="ECO:0000256" key="8">
    <source>
        <dbReference type="ARBA" id="ARBA00046432"/>
    </source>
</evidence>
<proteinExistence type="inferred from homology"/>
<comment type="caution">
    <text evidence="11">The sequence shown here is derived from an EMBL/GenBank/DDBJ whole genome shotgun (WGS) entry which is preliminary data.</text>
</comment>
<comment type="similarity">
    <text evidence="2 9">Belongs to the eIF-2B alpha/beta/delta subunits family.</text>
</comment>
<evidence type="ECO:0000256" key="5">
    <source>
        <dbReference type="ARBA" id="ARBA00022917"/>
    </source>
</evidence>
<keyword evidence="5" id="KW-0648">Protein biosynthesis</keyword>
<dbReference type="InterPro" id="IPR042528">
    <property type="entry name" value="elF-2B_alpha_N"/>
</dbReference>
<dbReference type="OrthoDB" id="10249309at2759"/>
<dbReference type="InterPro" id="IPR000649">
    <property type="entry name" value="IF-2B-related"/>
</dbReference>
<dbReference type="Pfam" id="PF01008">
    <property type="entry name" value="IF-2B"/>
    <property type="match status" value="1"/>
</dbReference>
<evidence type="ECO:0000256" key="7">
    <source>
        <dbReference type="ARBA" id="ARBA00044236"/>
    </source>
</evidence>
<evidence type="ECO:0000256" key="6">
    <source>
        <dbReference type="ARBA" id="ARBA00044208"/>
    </source>
</evidence>
<keyword evidence="3" id="KW-0963">Cytoplasm</keyword>
<keyword evidence="4" id="KW-0396">Initiation factor</keyword>
<gene>
    <name evidence="11" type="ORF">B0A49_04122</name>
</gene>
<evidence type="ECO:0000313" key="12">
    <source>
        <dbReference type="Proteomes" id="UP000308768"/>
    </source>
</evidence>
<reference evidence="11 12" key="1">
    <citation type="submission" date="2017-03" db="EMBL/GenBank/DDBJ databases">
        <title>Genomes of endolithic fungi from Antarctica.</title>
        <authorList>
            <person name="Coleine C."/>
            <person name="Masonjones S."/>
            <person name="Stajich J.E."/>
        </authorList>
    </citation>
    <scope>NUCLEOTIDE SEQUENCE [LARGE SCALE GENOMIC DNA]</scope>
    <source>
        <strain evidence="11 12">CCFEE 5187</strain>
    </source>
</reference>
<dbReference type="InterPro" id="IPR037171">
    <property type="entry name" value="NagB/RpiA_transferase-like"/>
</dbReference>
<keyword evidence="12" id="KW-1185">Reference proteome</keyword>
<evidence type="ECO:0000256" key="3">
    <source>
        <dbReference type="ARBA" id="ARBA00022490"/>
    </source>
</evidence>
<dbReference type="SUPFAM" id="SSF100950">
    <property type="entry name" value="NagB/RpiA/CoA transferase-like"/>
    <property type="match status" value="1"/>
</dbReference>
<feature type="compositionally biased region" description="Acidic residues" evidence="10">
    <location>
        <begin position="358"/>
        <end position="377"/>
    </location>
</feature>
<evidence type="ECO:0000313" key="11">
    <source>
        <dbReference type="EMBL" id="TKA69184.1"/>
    </source>
</evidence>
<evidence type="ECO:0000256" key="2">
    <source>
        <dbReference type="ARBA" id="ARBA00007251"/>
    </source>
</evidence>
<dbReference type="GO" id="GO:0005829">
    <property type="term" value="C:cytosol"/>
    <property type="evidence" value="ECO:0007669"/>
    <property type="project" value="UniProtKB-SubCell"/>
</dbReference>
<dbReference type="InterPro" id="IPR051501">
    <property type="entry name" value="eIF2B_alpha/beta/delta"/>
</dbReference>
<evidence type="ECO:0000256" key="10">
    <source>
        <dbReference type="SAM" id="MobiDB-lite"/>
    </source>
</evidence>
<dbReference type="InterPro" id="IPR042529">
    <property type="entry name" value="IF_2B-like_C"/>
</dbReference>
<feature type="region of interest" description="Disordered" evidence="10">
    <location>
        <begin position="1"/>
        <end position="51"/>
    </location>
</feature>
<protein>
    <recommendedName>
        <fullName evidence="6">Translation initiation factor eIF2B subunit alpha</fullName>
    </recommendedName>
    <alternativeName>
        <fullName evidence="7">eIF2B GDP-GTP exchange factor subunit alpha</fullName>
    </alternativeName>
</protein>
<organism evidence="11 12">
    <name type="scientific">Cryomyces minteri</name>
    <dbReference type="NCBI Taxonomy" id="331657"/>
    <lineage>
        <taxon>Eukaryota</taxon>
        <taxon>Fungi</taxon>
        <taxon>Dikarya</taxon>
        <taxon>Ascomycota</taxon>
        <taxon>Pezizomycotina</taxon>
        <taxon>Dothideomycetes</taxon>
        <taxon>Dothideomycetes incertae sedis</taxon>
        <taxon>Cryomyces</taxon>
    </lineage>
</organism>
<dbReference type="STRING" id="331657.A0A4U0WZA2"/>
<dbReference type="Gene3D" id="3.40.50.10470">
    <property type="entry name" value="Translation initiation factor eif-2b, domain 2"/>
    <property type="match status" value="1"/>
</dbReference>
<feature type="region of interest" description="Disordered" evidence="10">
    <location>
        <begin position="348"/>
        <end position="397"/>
    </location>
</feature>
<dbReference type="FunFam" id="1.20.120.1070:FF:000002">
    <property type="entry name" value="Translation initiation factor eIF-2B subunit alpha"/>
    <property type="match status" value="1"/>
</dbReference>
<dbReference type="PANTHER" id="PTHR45860">
    <property type="entry name" value="TRANSLATION INITIATION FACTOR EIF-2B SUBUNIT ALPHA"/>
    <property type="match status" value="1"/>
</dbReference>
<accession>A0A4U0WZA2</accession>
<dbReference type="AlphaFoldDB" id="A0A4U0WZA2"/>
<dbReference type="GO" id="GO:0003743">
    <property type="term" value="F:translation initiation factor activity"/>
    <property type="evidence" value="ECO:0007669"/>
    <property type="project" value="UniProtKB-KW"/>
</dbReference>
<dbReference type="PANTHER" id="PTHR45860:SF1">
    <property type="entry name" value="TRANSLATION INITIATION FACTOR EIF-2B SUBUNIT ALPHA"/>
    <property type="match status" value="1"/>
</dbReference>
<dbReference type="GO" id="GO:0005851">
    <property type="term" value="C:eukaryotic translation initiation factor 2B complex"/>
    <property type="evidence" value="ECO:0007669"/>
    <property type="project" value="TreeGrafter"/>
</dbReference>
<evidence type="ECO:0000256" key="9">
    <source>
        <dbReference type="RuleBase" id="RU003814"/>
    </source>
</evidence>
<dbReference type="GO" id="GO:0005085">
    <property type="term" value="F:guanyl-nucleotide exchange factor activity"/>
    <property type="evidence" value="ECO:0007669"/>
    <property type="project" value="TreeGrafter"/>
</dbReference>
<name>A0A4U0WZA2_9PEZI</name>